<dbReference type="Gene3D" id="3.40.710.10">
    <property type="entry name" value="DD-peptidase/beta-lactamase superfamily"/>
    <property type="match status" value="1"/>
</dbReference>
<feature type="domain" description="Beta-lactamase class A catalytic" evidence="1">
    <location>
        <begin position="74"/>
        <end position="119"/>
    </location>
</feature>
<dbReference type="InterPro" id="IPR000871">
    <property type="entry name" value="Beta-lactam_class-A"/>
</dbReference>
<organism evidence="2 3">
    <name type="scientific">Candidatus Curtissbacteria bacterium RBG_13_40_7</name>
    <dbReference type="NCBI Taxonomy" id="1797706"/>
    <lineage>
        <taxon>Bacteria</taxon>
        <taxon>Candidatus Curtissiibacteriota</taxon>
    </lineage>
</organism>
<evidence type="ECO:0000259" key="1">
    <source>
        <dbReference type="Pfam" id="PF13354"/>
    </source>
</evidence>
<evidence type="ECO:0000313" key="3">
    <source>
        <dbReference type="Proteomes" id="UP000179252"/>
    </source>
</evidence>
<dbReference type="PANTHER" id="PTHR35333">
    <property type="entry name" value="BETA-LACTAMASE"/>
    <property type="match status" value="1"/>
</dbReference>
<feature type="domain" description="Beta-lactamase class A catalytic" evidence="1">
    <location>
        <begin position="122"/>
        <end position="247"/>
    </location>
</feature>
<dbReference type="InterPro" id="IPR012338">
    <property type="entry name" value="Beta-lactam/transpept-like"/>
</dbReference>
<evidence type="ECO:0000313" key="2">
    <source>
        <dbReference type="EMBL" id="OGD84152.1"/>
    </source>
</evidence>
<protein>
    <recommendedName>
        <fullName evidence="1">Beta-lactamase class A catalytic domain-containing protein</fullName>
    </recommendedName>
</protein>
<comment type="caution">
    <text evidence="2">The sequence shown here is derived from an EMBL/GenBank/DDBJ whole genome shotgun (WGS) entry which is preliminary data.</text>
</comment>
<dbReference type="GO" id="GO:0046677">
    <property type="term" value="P:response to antibiotic"/>
    <property type="evidence" value="ECO:0007669"/>
    <property type="project" value="InterPro"/>
</dbReference>
<dbReference type="EMBL" id="MFAU01000029">
    <property type="protein sequence ID" value="OGD84152.1"/>
    <property type="molecule type" value="Genomic_DNA"/>
</dbReference>
<dbReference type="GO" id="GO:0030655">
    <property type="term" value="P:beta-lactam antibiotic catabolic process"/>
    <property type="evidence" value="ECO:0007669"/>
    <property type="project" value="InterPro"/>
</dbReference>
<dbReference type="GO" id="GO:0008800">
    <property type="term" value="F:beta-lactamase activity"/>
    <property type="evidence" value="ECO:0007669"/>
    <property type="project" value="InterPro"/>
</dbReference>
<accession>A0A1F5FX27</accession>
<sequence>MPKIPKDILILLPFLLLIILILALTNIIKIAKNSSTEPYFTPPKNTASPKLQKEPQVNPIIENSLSGLAGRYAVYVKDLKTQKTYQYKSNEIFGSASIYKLAVMYKAYDAIENNELSKEEAKEPLRLMITISDNDSAILLAERLTWQKIDAFMESEGFIDFNLVGENSPSVTAKTAGDLLERIYSGKTVNPAASEEMKSLLFAQTVNDRIPKYLPTDIKVGHKTGELDTLRHDAGIVLGKKNHYIFVFLSDTKKPNDGTETIAQLSKKIFDELENN</sequence>
<dbReference type="SUPFAM" id="SSF56601">
    <property type="entry name" value="beta-lactamase/transpeptidase-like"/>
    <property type="match status" value="1"/>
</dbReference>
<name>A0A1F5FX27_9BACT</name>
<dbReference type="Proteomes" id="UP000179252">
    <property type="component" value="Unassembled WGS sequence"/>
</dbReference>
<dbReference type="InterPro" id="IPR045155">
    <property type="entry name" value="Beta-lactam_cat"/>
</dbReference>
<dbReference type="Pfam" id="PF13354">
    <property type="entry name" value="Beta-lactamase2"/>
    <property type="match status" value="2"/>
</dbReference>
<reference evidence="2 3" key="1">
    <citation type="journal article" date="2016" name="Nat. Commun.">
        <title>Thousands of microbial genomes shed light on interconnected biogeochemical processes in an aquifer system.</title>
        <authorList>
            <person name="Anantharaman K."/>
            <person name="Brown C.T."/>
            <person name="Hug L.A."/>
            <person name="Sharon I."/>
            <person name="Castelle C.J."/>
            <person name="Probst A.J."/>
            <person name="Thomas B.C."/>
            <person name="Singh A."/>
            <person name="Wilkins M.J."/>
            <person name="Karaoz U."/>
            <person name="Brodie E.L."/>
            <person name="Williams K.H."/>
            <person name="Hubbard S.S."/>
            <person name="Banfield J.F."/>
        </authorList>
    </citation>
    <scope>NUCLEOTIDE SEQUENCE [LARGE SCALE GENOMIC DNA]</scope>
</reference>
<gene>
    <name evidence="2" type="ORF">A2165_02885</name>
</gene>
<proteinExistence type="predicted"/>
<dbReference type="PANTHER" id="PTHR35333:SF3">
    <property type="entry name" value="BETA-LACTAMASE-TYPE TRANSPEPTIDASE FOLD CONTAINING PROTEIN"/>
    <property type="match status" value="1"/>
</dbReference>
<dbReference type="AlphaFoldDB" id="A0A1F5FX27"/>